<sequence length="396" mass="46100">MVTVTRYKRHGSLIAAVKRDDSPIDKKNPRTQFSDQILKRVIGSERANQVLTSFSQGLLPISAYQSTFNINRNYILNLISQYVELYKVKSSNDEFGEMLVSQLMTVQKQQTRKFKDGKTVAKQEQKAGIQMFLDDGTSSEDEDEFDSGSDDAIFSQLDKTIMNQNKEQLIDLELVNLLKYCQDLYEKHKKDNENYQEEIMIKSVELGKKVKDKLLILDMDETMVSARFKSKLPDKFQTNFTFDFQGQEIHVRVRPYLMDCLERLSKLYEIVVFTAGVQEYADRILDQIDPDKFLIKKRLYRQDCIDVGGEFLIKDLDIFIDREKENMIIVDNSILSFGFDLDNGVPIQSFMGTEDEDKELLYLIPFLEDVFCLSDVREQIQDSFKLSFLKNNILNH</sequence>
<protein>
    <submittedName>
        <fullName evidence="3">Nli interacting factor-like phosphatase family protein</fullName>
    </submittedName>
</protein>
<organism evidence="3 4">
    <name type="scientific">Stylonychia lemnae</name>
    <name type="common">Ciliate</name>
    <dbReference type="NCBI Taxonomy" id="5949"/>
    <lineage>
        <taxon>Eukaryota</taxon>
        <taxon>Sar</taxon>
        <taxon>Alveolata</taxon>
        <taxon>Ciliophora</taxon>
        <taxon>Intramacronucleata</taxon>
        <taxon>Spirotrichea</taxon>
        <taxon>Stichotrichia</taxon>
        <taxon>Sporadotrichida</taxon>
        <taxon>Oxytrichidae</taxon>
        <taxon>Stylonychinae</taxon>
        <taxon>Stylonychia</taxon>
    </lineage>
</organism>
<dbReference type="PROSITE" id="PS50969">
    <property type="entry name" value="FCP1"/>
    <property type="match status" value="1"/>
</dbReference>
<dbReference type="InterPro" id="IPR004274">
    <property type="entry name" value="FCP1_dom"/>
</dbReference>
<dbReference type="OrthoDB" id="277011at2759"/>
<dbReference type="PANTHER" id="PTHR12210">
    <property type="entry name" value="DULLARD PROTEIN PHOSPHATASE"/>
    <property type="match status" value="1"/>
</dbReference>
<dbReference type="NCBIfam" id="TIGR02251">
    <property type="entry name" value="HIF-SF_euk"/>
    <property type="match status" value="1"/>
</dbReference>
<dbReference type="InterPro" id="IPR050365">
    <property type="entry name" value="TIM50"/>
</dbReference>
<keyword evidence="4" id="KW-1185">Reference proteome</keyword>
<feature type="coiled-coil region" evidence="1">
    <location>
        <begin position="178"/>
        <end position="205"/>
    </location>
</feature>
<gene>
    <name evidence="3" type="primary">Contig11679.g12493</name>
    <name evidence="3" type="ORF">STYLEM_19644</name>
</gene>
<dbReference type="EMBL" id="CCKQ01018527">
    <property type="protein sequence ID" value="CDW90500.1"/>
    <property type="molecule type" value="Genomic_DNA"/>
</dbReference>
<evidence type="ECO:0000259" key="2">
    <source>
        <dbReference type="PROSITE" id="PS50969"/>
    </source>
</evidence>
<reference evidence="3 4" key="1">
    <citation type="submission" date="2014-06" db="EMBL/GenBank/DDBJ databases">
        <authorList>
            <person name="Swart Estienne"/>
        </authorList>
    </citation>
    <scope>NUCLEOTIDE SEQUENCE [LARGE SCALE GENOMIC DNA]</scope>
    <source>
        <strain evidence="3 4">130c</strain>
    </source>
</reference>
<keyword evidence="1" id="KW-0175">Coiled coil</keyword>
<evidence type="ECO:0000313" key="3">
    <source>
        <dbReference type="EMBL" id="CDW90500.1"/>
    </source>
</evidence>
<dbReference type="CDD" id="cd07521">
    <property type="entry name" value="HAD_FCP1-like"/>
    <property type="match status" value="1"/>
</dbReference>
<evidence type="ECO:0000256" key="1">
    <source>
        <dbReference type="SAM" id="Coils"/>
    </source>
</evidence>
<dbReference type="InterPro" id="IPR036412">
    <property type="entry name" value="HAD-like_sf"/>
</dbReference>
<name>A0A078B7L7_STYLE</name>
<dbReference type="InterPro" id="IPR023214">
    <property type="entry name" value="HAD_sf"/>
</dbReference>
<dbReference type="AlphaFoldDB" id="A0A078B7L7"/>
<dbReference type="InParanoid" id="A0A078B7L7"/>
<dbReference type="InterPro" id="IPR011948">
    <property type="entry name" value="Dullard_phosphatase"/>
</dbReference>
<dbReference type="SMART" id="SM00577">
    <property type="entry name" value="CPDc"/>
    <property type="match status" value="1"/>
</dbReference>
<dbReference type="Pfam" id="PF03031">
    <property type="entry name" value="NIF"/>
    <property type="match status" value="1"/>
</dbReference>
<accession>A0A078B7L7</accession>
<proteinExistence type="predicted"/>
<dbReference type="SUPFAM" id="SSF56784">
    <property type="entry name" value="HAD-like"/>
    <property type="match status" value="1"/>
</dbReference>
<dbReference type="Gene3D" id="3.40.50.1000">
    <property type="entry name" value="HAD superfamily/HAD-like"/>
    <property type="match status" value="1"/>
</dbReference>
<dbReference type="GO" id="GO:0016791">
    <property type="term" value="F:phosphatase activity"/>
    <property type="evidence" value="ECO:0007669"/>
    <property type="project" value="InterPro"/>
</dbReference>
<dbReference type="FunCoup" id="A0A078B7L7">
    <property type="interactions" value="28"/>
</dbReference>
<dbReference type="Proteomes" id="UP000039865">
    <property type="component" value="Unassembled WGS sequence"/>
</dbReference>
<evidence type="ECO:0000313" key="4">
    <source>
        <dbReference type="Proteomes" id="UP000039865"/>
    </source>
</evidence>
<feature type="domain" description="FCP1 homology" evidence="2">
    <location>
        <begin position="208"/>
        <end position="370"/>
    </location>
</feature>